<reference evidence="1" key="1">
    <citation type="submission" date="2023-06" db="EMBL/GenBank/DDBJ databases">
        <title>Robiginitalea aurantiacus sp. nov. and Algoriphagus sediminis sp. nov., isolated from coastal sediment.</title>
        <authorList>
            <person name="Zhou Z.Y."/>
            <person name="An J."/>
            <person name="Jia Y.W."/>
            <person name="Du Z.J."/>
        </authorList>
    </citation>
    <scope>NUCLEOTIDE SEQUENCE</scope>
    <source>
        <strain evidence="1">C2-7</strain>
    </source>
</reference>
<dbReference type="EMBL" id="JAUEPH010000005">
    <property type="protein sequence ID" value="MDN3205097.1"/>
    <property type="molecule type" value="Genomic_DNA"/>
</dbReference>
<dbReference type="Proteomes" id="UP001171916">
    <property type="component" value="Unassembled WGS sequence"/>
</dbReference>
<evidence type="ECO:0000313" key="2">
    <source>
        <dbReference type="Proteomes" id="UP001171916"/>
    </source>
</evidence>
<dbReference type="PROSITE" id="PS51257">
    <property type="entry name" value="PROKAR_LIPOPROTEIN"/>
    <property type="match status" value="1"/>
</dbReference>
<gene>
    <name evidence="1" type="ORF">QVH07_13120</name>
</gene>
<dbReference type="InterPro" id="IPR025316">
    <property type="entry name" value="DUF4221"/>
</dbReference>
<organism evidence="1 2">
    <name type="scientific">Algoriphagus sediminis</name>
    <dbReference type="NCBI Taxonomy" id="3057113"/>
    <lineage>
        <taxon>Bacteria</taxon>
        <taxon>Pseudomonadati</taxon>
        <taxon>Bacteroidota</taxon>
        <taxon>Cytophagia</taxon>
        <taxon>Cytophagales</taxon>
        <taxon>Cyclobacteriaceae</taxon>
        <taxon>Algoriphagus</taxon>
    </lineage>
</organism>
<proteinExistence type="predicted"/>
<dbReference type="Pfam" id="PF13970">
    <property type="entry name" value="DUF4221"/>
    <property type="match status" value="1"/>
</dbReference>
<keyword evidence="2" id="KW-1185">Reference proteome</keyword>
<protein>
    <submittedName>
        <fullName evidence="1">DUF4221 family protein</fullName>
    </submittedName>
</protein>
<dbReference type="RefSeq" id="WP_290001026.1">
    <property type="nucleotide sequence ID" value="NZ_JAUEPH010000005.1"/>
</dbReference>
<sequence length="378" mass="44040">MVKLKKARRGASFYISEKSNLLFILILLFSCSKDFQNQDLTIDVERIQIPISENELNSYYVYSSYHQKGEKLITYNRTKHSFDFFDLEKQTVLRNVLLERQGPNGIGNLEALLWVAEDSVFAYERGLLYLLDEDGQVREKYELYKAYQNENLGEPVLNFYFKLNFNKEDETIYFFQIPMNLTQSEKVGIPLVSTLNISTMEVNTLPIYHSDFFGEINGDAGFLSYTGFTGFLGDKMIYNRQYESELYSYQDGTTMKSEIHENKRVRPLASTNEDIDSHAINETHFLSPIPDNYRKVIYRPQWGPPPTDQPEKGFMDKTMKLSIFNDQLNLNYESSLPSYTYSINNWFVNSNGLYINVAHPGNTNSSEDYLVFDIFRVE</sequence>
<comment type="caution">
    <text evidence="1">The sequence shown here is derived from an EMBL/GenBank/DDBJ whole genome shotgun (WGS) entry which is preliminary data.</text>
</comment>
<name>A0ABT7YEZ0_9BACT</name>
<accession>A0ABT7YEZ0</accession>
<evidence type="ECO:0000313" key="1">
    <source>
        <dbReference type="EMBL" id="MDN3205097.1"/>
    </source>
</evidence>